<dbReference type="InterPro" id="IPR002562">
    <property type="entry name" value="3'-5'_exonuclease_dom"/>
</dbReference>
<feature type="domain" description="3'-5' exonuclease" evidence="3">
    <location>
        <begin position="1"/>
        <end position="184"/>
    </location>
</feature>
<dbReference type="SMART" id="SM00474">
    <property type="entry name" value="35EXOc"/>
    <property type="match status" value="1"/>
</dbReference>
<keyword evidence="2" id="KW-0378">Hydrolase</keyword>
<dbReference type="Pfam" id="PF01612">
    <property type="entry name" value="DNA_pol_A_exo1"/>
    <property type="match status" value="1"/>
</dbReference>
<dbReference type="EMBL" id="KZ302045">
    <property type="protein sequence ID" value="PFH48934.1"/>
    <property type="molecule type" value="Genomic_DNA"/>
</dbReference>
<protein>
    <recommendedName>
        <fullName evidence="3">3'-5' exonuclease domain-containing protein</fullName>
    </recommendedName>
</protein>
<name>A0A2A9NHX7_9AGAR</name>
<evidence type="ECO:0000256" key="1">
    <source>
        <dbReference type="ARBA" id="ARBA00022722"/>
    </source>
</evidence>
<evidence type="ECO:0000313" key="4">
    <source>
        <dbReference type="EMBL" id="PFH48934.1"/>
    </source>
</evidence>
<dbReference type="InterPro" id="IPR012337">
    <property type="entry name" value="RNaseH-like_sf"/>
</dbReference>
<dbReference type="GO" id="GO:0005737">
    <property type="term" value="C:cytoplasm"/>
    <property type="evidence" value="ECO:0007669"/>
    <property type="project" value="TreeGrafter"/>
</dbReference>
<dbReference type="GO" id="GO:0006139">
    <property type="term" value="P:nucleobase-containing compound metabolic process"/>
    <property type="evidence" value="ECO:0007669"/>
    <property type="project" value="InterPro"/>
</dbReference>
<dbReference type="SUPFAM" id="SSF53098">
    <property type="entry name" value="Ribonuclease H-like"/>
    <property type="match status" value="1"/>
</dbReference>
<dbReference type="CDD" id="cd06141">
    <property type="entry name" value="WRN_exo"/>
    <property type="match status" value="1"/>
</dbReference>
<reference evidence="4 5" key="1">
    <citation type="submission" date="2014-02" db="EMBL/GenBank/DDBJ databases">
        <title>Transposable element dynamics among asymbiotic and ectomycorrhizal Amanita fungi.</title>
        <authorList>
            <consortium name="DOE Joint Genome Institute"/>
            <person name="Hess J."/>
            <person name="Skrede I."/>
            <person name="Wolfe B."/>
            <person name="LaButti K."/>
            <person name="Ohm R.A."/>
            <person name="Grigoriev I.V."/>
            <person name="Pringle A."/>
        </authorList>
    </citation>
    <scope>NUCLEOTIDE SEQUENCE [LARGE SCALE GENOMIC DNA]</scope>
    <source>
        <strain evidence="4 5">SKay4041</strain>
    </source>
</reference>
<proteinExistence type="predicted"/>
<sequence>MVFCRHEEEANDLVETLKRGPVGFDMEWRVDLKLRRDEQDQRVAVVQVADSNGLILVLQIHRMSRFPKKLQELIENDEIPKLGVNISNDGQKLLQDYGILAQNLFEIGALVYIVDPVGGEALTQIRIDVSKDVISLAKLVDRYCGRILNKERSLRMCDWEGNLTEPQIQYSIMILFLMMQRCTSSVPVPYTPIAPPEEGPAAPLRRDASMQNFTAQQARARLQLQHSRTALSVPSRINSGDTDPGVVQSEFLRAYRFWHHRGKSLEQICPKS</sequence>
<dbReference type="GO" id="GO:0003676">
    <property type="term" value="F:nucleic acid binding"/>
    <property type="evidence" value="ECO:0007669"/>
    <property type="project" value="InterPro"/>
</dbReference>
<dbReference type="AlphaFoldDB" id="A0A2A9NHX7"/>
<dbReference type="PANTHER" id="PTHR13620">
    <property type="entry name" value="3-5 EXONUCLEASE"/>
    <property type="match status" value="1"/>
</dbReference>
<evidence type="ECO:0000256" key="2">
    <source>
        <dbReference type="ARBA" id="ARBA00022801"/>
    </source>
</evidence>
<organism evidence="4 5">
    <name type="scientific">Amanita thiersii Skay4041</name>
    <dbReference type="NCBI Taxonomy" id="703135"/>
    <lineage>
        <taxon>Eukaryota</taxon>
        <taxon>Fungi</taxon>
        <taxon>Dikarya</taxon>
        <taxon>Basidiomycota</taxon>
        <taxon>Agaricomycotina</taxon>
        <taxon>Agaricomycetes</taxon>
        <taxon>Agaricomycetidae</taxon>
        <taxon>Agaricales</taxon>
        <taxon>Pluteineae</taxon>
        <taxon>Amanitaceae</taxon>
        <taxon>Amanita</taxon>
    </lineage>
</organism>
<dbReference type="GO" id="GO:0005634">
    <property type="term" value="C:nucleus"/>
    <property type="evidence" value="ECO:0007669"/>
    <property type="project" value="TreeGrafter"/>
</dbReference>
<evidence type="ECO:0000259" key="3">
    <source>
        <dbReference type="SMART" id="SM00474"/>
    </source>
</evidence>
<dbReference type="Proteomes" id="UP000242287">
    <property type="component" value="Unassembled WGS sequence"/>
</dbReference>
<dbReference type="STRING" id="703135.A0A2A9NHX7"/>
<keyword evidence="1" id="KW-0540">Nuclease</keyword>
<dbReference type="PANTHER" id="PTHR13620:SF104">
    <property type="entry name" value="EXONUCLEASE 3'-5' DOMAIN-CONTAINING PROTEIN 2"/>
    <property type="match status" value="1"/>
</dbReference>
<keyword evidence="5" id="KW-1185">Reference proteome</keyword>
<dbReference type="GO" id="GO:0008408">
    <property type="term" value="F:3'-5' exonuclease activity"/>
    <property type="evidence" value="ECO:0007669"/>
    <property type="project" value="InterPro"/>
</dbReference>
<accession>A0A2A9NHX7</accession>
<dbReference type="Gene3D" id="3.30.420.10">
    <property type="entry name" value="Ribonuclease H-like superfamily/Ribonuclease H"/>
    <property type="match status" value="1"/>
</dbReference>
<evidence type="ECO:0000313" key="5">
    <source>
        <dbReference type="Proteomes" id="UP000242287"/>
    </source>
</evidence>
<dbReference type="InterPro" id="IPR036397">
    <property type="entry name" value="RNaseH_sf"/>
</dbReference>
<gene>
    <name evidence="4" type="ORF">AMATHDRAFT_5354</name>
</gene>
<dbReference type="OrthoDB" id="1920326at2759"/>
<dbReference type="InterPro" id="IPR051132">
    <property type="entry name" value="3-5_Exonuclease_domain"/>
</dbReference>